<feature type="compositionally biased region" description="Low complexity" evidence="10">
    <location>
        <begin position="45"/>
        <end position="58"/>
    </location>
</feature>
<sequence length="328" mass="35897">MLGNCEKMVLISSSANQWPQIKNQSSIDHDQKGLNLMGSTSGIMDKQQQQDQKPQQKQHNQEPLRCPRCDSSNTKFCYYNNYSLSQPRHFCKACKRYWTRGGTLRNVPVGGGCRKNKRLKRPTTATHSKSQLSNPDSTSSSSTSCPNNNNNNNPTPLPNPHTNLFYGPTSDLNVPFSGYDLQPHLNSLGLGFSSANIDHRDFNLNGFGSSSLLSGYSSLFGNPSAPSSISSLLASKFGNRSGDPSVFENLASSPPFDHLHVMGSNGGDQVKLEQGVKRLEWDNQQNPTEEIVVGGQSNDPNSSLYGNWSSQTWHDPANLGSSITSSLI</sequence>
<accession>A0A6J1CDG4</accession>
<dbReference type="Pfam" id="PF02701">
    <property type="entry name" value="Zn_ribbon_Dof"/>
    <property type="match status" value="1"/>
</dbReference>
<dbReference type="Proteomes" id="UP000504603">
    <property type="component" value="Unplaced"/>
</dbReference>
<dbReference type="GeneID" id="111010678"/>
<feature type="region of interest" description="Disordered" evidence="10">
    <location>
        <begin position="108"/>
        <end position="164"/>
    </location>
</feature>
<dbReference type="RefSeq" id="XP_022139870.1">
    <property type="nucleotide sequence ID" value="XM_022284178.1"/>
</dbReference>
<dbReference type="PROSITE" id="PS50884">
    <property type="entry name" value="ZF_DOF_2"/>
    <property type="match status" value="1"/>
</dbReference>
<evidence type="ECO:0000256" key="9">
    <source>
        <dbReference type="RuleBase" id="RU369094"/>
    </source>
</evidence>
<dbReference type="PANTHER" id="PTHR31992:SF141">
    <property type="entry name" value="DOF ZINC FINGER PROTEIN DOF1.4"/>
    <property type="match status" value="1"/>
</dbReference>
<dbReference type="PROSITE" id="PS01361">
    <property type="entry name" value="ZF_DOF_1"/>
    <property type="match status" value="1"/>
</dbReference>
<dbReference type="OrthoDB" id="1927254at2759"/>
<reference evidence="13" key="1">
    <citation type="submission" date="2025-08" db="UniProtKB">
        <authorList>
            <consortium name="RefSeq"/>
        </authorList>
    </citation>
    <scope>IDENTIFICATION</scope>
    <source>
        <strain evidence="13">OHB3-1</strain>
    </source>
</reference>
<evidence type="ECO:0000256" key="3">
    <source>
        <dbReference type="ARBA" id="ARBA00022833"/>
    </source>
</evidence>
<evidence type="ECO:0000256" key="2">
    <source>
        <dbReference type="ARBA" id="ARBA00022771"/>
    </source>
</evidence>
<feature type="domain" description="Dof-type" evidence="11">
    <location>
        <begin position="64"/>
        <end position="118"/>
    </location>
</feature>
<evidence type="ECO:0000256" key="1">
    <source>
        <dbReference type="ARBA" id="ARBA00022723"/>
    </source>
</evidence>
<keyword evidence="6 9" id="KW-0804">Transcription</keyword>
<evidence type="ECO:0000256" key="7">
    <source>
        <dbReference type="ARBA" id="ARBA00023242"/>
    </source>
</evidence>
<evidence type="ECO:0000256" key="4">
    <source>
        <dbReference type="ARBA" id="ARBA00023015"/>
    </source>
</evidence>
<feature type="region of interest" description="Disordered" evidence="10">
    <location>
        <begin position="22"/>
        <end position="66"/>
    </location>
</feature>
<keyword evidence="3 9" id="KW-0862">Zinc</keyword>
<dbReference type="KEGG" id="mcha:111010678"/>
<keyword evidence="7 8" id="KW-0539">Nucleus</keyword>
<dbReference type="AlphaFoldDB" id="A0A6J1CDG4"/>
<dbReference type="GO" id="GO:0008270">
    <property type="term" value="F:zinc ion binding"/>
    <property type="evidence" value="ECO:0007669"/>
    <property type="project" value="UniProtKB-KW"/>
</dbReference>
<dbReference type="GO" id="GO:0003700">
    <property type="term" value="F:DNA-binding transcription factor activity"/>
    <property type="evidence" value="ECO:0007669"/>
    <property type="project" value="UniProtKB-UniRule"/>
</dbReference>
<dbReference type="GO" id="GO:0003677">
    <property type="term" value="F:DNA binding"/>
    <property type="evidence" value="ECO:0007669"/>
    <property type="project" value="UniProtKB-UniRule"/>
</dbReference>
<dbReference type="GO" id="GO:0005634">
    <property type="term" value="C:nucleus"/>
    <property type="evidence" value="ECO:0007669"/>
    <property type="project" value="UniProtKB-SubCell"/>
</dbReference>
<keyword evidence="4 9" id="KW-0805">Transcription regulation</keyword>
<comment type="function">
    <text evidence="9">Transcription factor that binds specifically to a 5'-AA[AG]G-3' consensus core sequence.</text>
</comment>
<evidence type="ECO:0000256" key="5">
    <source>
        <dbReference type="ARBA" id="ARBA00023125"/>
    </source>
</evidence>
<evidence type="ECO:0000313" key="13">
    <source>
        <dbReference type="RefSeq" id="XP_022139870.1"/>
    </source>
</evidence>
<keyword evidence="5 8" id="KW-0238">DNA-binding</keyword>
<protein>
    <recommendedName>
        <fullName evidence="9">Dof zinc finger protein</fullName>
    </recommendedName>
</protein>
<dbReference type="InterPro" id="IPR003851">
    <property type="entry name" value="Znf_Dof"/>
</dbReference>
<evidence type="ECO:0000256" key="6">
    <source>
        <dbReference type="ARBA" id="ARBA00023163"/>
    </source>
</evidence>
<proteinExistence type="predicted"/>
<gene>
    <name evidence="13" type="primary">LOC111010678</name>
</gene>
<evidence type="ECO:0000256" key="10">
    <source>
        <dbReference type="SAM" id="MobiDB-lite"/>
    </source>
</evidence>
<keyword evidence="1 9" id="KW-0479">Metal-binding</keyword>
<evidence type="ECO:0000256" key="8">
    <source>
        <dbReference type="PROSITE-ProRule" id="PRU00071"/>
    </source>
</evidence>
<keyword evidence="2 8" id="KW-0863">Zinc-finger</keyword>
<name>A0A6J1CDG4_MOMCH</name>
<comment type="subcellular location">
    <subcellularLocation>
        <location evidence="8 9">Nucleus</location>
    </subcellularLocation>
</comment>
<dbReference type="PANTHER" id="PTHR31992">
    <property type="entry name" value="DOF ZINC FINGER PROTEIN DOF1.4-RELATED"/>
    <property type="match status" value="1"/>
</dbReference>
<evidence type="ECO:0000313" key="12">
    <source>
        <dbReference type="Proteomes" id="UP000504603"/>
    </source>
</evidence>
<feature type="compositionally biased region" description="Low complexity" evidence="10">
    <location>
        <begin position="133"/>
        <end position="154"/>
    </location>
</feature>
<evidence type="ECO:0000259" key="11">
    <source>
        <dbReference type="PROSITE" id="PS50884"/>
    </source>
</evidence>
<keyword evidence="12" id="KW-1185">Reference proteome</keyword>
<organism evidence="12 13">
    <name type="scientific">Momordica charantia</name>
    <name type="common">Bitter gourd</name>
    <name type="synonym">Balsam pear</name>
    <dbReference type="NCBI Taxonomy" id="3673"/>
    <lineage>
        <taxon>Eukaryota</taxon>
        <taxon>Viridiplantae</taxon>
        <taxon>Streptophyta</taxon>
        <taxon>Embryophyta</taxon>
        <taxon>Tracheophyta</taxon>
        <taxon>Spermatophyta</taxon>
        <taxon>Magnoliopsida</taxon>
        <taxon>eudicotyledons</taxon>
        <taxon>Gunneridae</taxon>
        <taxon>Pentapetalae</taxon>
        <taxon>rosids</taxon>
        <taxon>fabids</taxon>
        <taxon>Cucurbitales</taxon>
        <taxon>Cucurbitaceae</taxon>
        <taxon>Momordiceae</taxon>
        <taxon>Momordica</taxon>
    </lineage>
</organism>
<dbReference type="InterPro" id="IPR045174">
    <property type="entry name" value="Dof"/>
</dbReference>
<feature type="compositionally biased region" description="Polar residues" evidence="10">
    <location>
        <begin position="123"/>
        <end position="132"/>
    </location>
</feature>